<proteinExistence type="predicted"/>
<sequence length="113" mass="12390">MARFLQREGALKFFFNALKFFFALVPCLGEPTPLQRAAGGEGEAAALIRRAAAPWSPASHSLFPAPARECAVMVMRIGYQIAFSPPDDAEARPDRSALSDVWREHVLPHAVAR</sequence>
<protein>
    <recommendedName>
        <fullName evidence="4">Autophagy-related protein 9</fullName>
    </recommendedName>
</protein>
<organism evidence="2 3">
    <name type="scientific">Emiliania huxleyi (strain CCMP1516)</name>
    <dbReference type="NCBI Taxonomy" id="280463"/>
    <lineage>
        <taxon>Eukaryota</taxon>
        <taxon>Haptista</taxon>
        <taxon>Haptophyta</taxon>
        <taxon>Prymnesiophyceae</taxon>
        <taxon>Isochrysidales</taxon>
        <taxon>Noelaerhabdaceae</taxon>
        <taxon>Emiliania</taxon>
    </lineage>
</organism>
<keyword evidence="1" id="KW-0732">Signal</keyword>
<dbReference type="RefSeq" id="XP_005773719.1">
    <property type="nucleotide sequence ID" value="XM_005773662.1"/>
</dbReference>
<evidence type="ECO:0000313" key="2">
    <source>
        <dbReference type="EnsemblProtists" id="EOD21290"/>
    </source>
</evidence>
<dbReference type="AlphaFoldDB" id="A0A0D3JCQ5"/>
<accession>A0A0D3JCQ5</accession>
<dbReference type="EnsemblProtists" id="EOD21290">
    <property type="protein sequence ID" value="EOD21290"/>
    <property type="gene ID" value="EMIHUDRAFT_241416"/>
</dbReference>
<dbReference type="HOGENOM" id="CLU_2138209_0_0_1"/>
<evidence type="ECO:0008006" key="4">
    <source>
        <dbReference type="Google" id="ProtNLM"/>
    </source>
</evidence>
<evidence type="ECO:0000313" key="3">
    <source>
        <dbReference type="Proteomes" id="UP000013827"/>
    </source>
</evidence>
<dbReference type="KEGG" id="ehx:EMIHUDRAFT_241416"/>
<reference evidence="2" key="2">
    <citation type="submission" date="2024-10" db="UniProtKB">
        <authorList>
            <consortium name="EnsemblProtists"/>
        </authorList>
    </citation>
    <scope>IDENTIFICATION</scope>
</reference>
<feature type="signal peptide" evidence="1">
    <location>
        <begin position="1"/>
        <end position="29"/>
    </location>
</feature>
<dbReference type="GeneID" id="17266835"/>
<feature type="chain" id="PRO_5044187865" description="Autophagy-related protein 9" evidence="1">
    <location>
        <begin position="30"/>
        <end position="113"/>
    </location>
</feature>
<name>A0A0D3JCQ5_EMIH1</name>
<dbReference type="Proteomes" id="UP000013827">
    <property type="component" value="Unassembled WGS sequence"/>
</dbReference>
<reference evidence="3" key="1">
    <citation type="journal article" date="2013" name="Nature">
        <title>Pan genome of the phytoplankton Emiliania underpins its global distribution.</title>
        <authorList>
            <person name="Read B.A."/>
            <person name="Kegel J."/>
            <person name="Klute M.J."/>
            <person name="Kuo A."/>
            <person name="Lefebvre S.C."/>
            <person name="Maumus F."/>
            <person name="Mayer C."/>
            <person name="Miller J."/>
            <person name="Monier A."/>
            <person name="Salamov A."/>
            <person name="Young J."/>
            <person name="Aguilar M."/>
            <person name="Claverie J.M."/>
            <person name="Frickenhaus S."/>
            <person name="Gonzalez K."/>
            <person name="Herman E.K."/>
            <person name="Lin Y.C."/>
            <person name="Napier J."/>
            <person name="Ogata H."/>
            <person name="Sarno A.F."/>
            <person name="Shmutz J."/>
            <person name="Schroeder D."/>
            <person name="de Vargas C."/>
            <person name="Verret F."/>
            <person name="von Dassow P."/>
            <person name="Valentin K."/>
            <person name="Van de Peer Y."/>
            <person name="Wheeler G."/>
            <person name="Dacks J.B."/>
            <person name="Delwiche C.F."/>
            <person name="Dyhrman S.T."/>
            <person name="Glockner G."/>
            <person name="John U."/>
            <person name="Richards T."/>
            <person name="Worden A.Z."/>
            <person name="Zhang X."/>
            <person name="Grigoriev I.V."/>
            <person name="Allen A.E."/>
            <person name="Bidle K."/>
            <person name="Borodovsky M."/>
            <person name="Bowler C."/>
            <person name="Brownlee C."/>
            <person name="Cock J.M."/>
            <person name="Elias M."/>
            <person name="Gladyshev V.N."/>
            <person name="Groth M."/>
            <person name="Guda C."/>
            <person name="Hadaegh A."/>
            <person name="Iglesias-Rodriguez M.D."/>
            <person name="Jenkins J."/>
            <person name="Jones B.M."/>
            <person name="Lawson T."/>
            <person name="Leese F."/>
            <person name="Lindquist E."/>
            <person name="Lobanov A."/>
            <person name="Lomsadze A."/>
            <person name="Malik S.B."/>
            <person name="Marsh M.E."/>
            <person name="Mackinder L."/>
            <person name="Mock T."/>
            <person name="Mueller-Roeber B."/>
            <person name="Pagarete A."/>
            <person name="Parker M."/>
            <person name="Probert I."/>
            <person name="Quesneville H."/>
            <person name="Raines C."/>
            <person name="Rensing S.A."/>
            <person name="Riano-Pachon D.M."/>
            <person name="Richier S."/>
            <person name="Rokitta S."/>
            <person name="Shiraiwa Y."/>
            <person name="Soanes D.M."/>
            <person name="van der Giezen M."/>
            <person name="Wahlund T.M."/>
            <person name="Williams B."/>
            <person name="Wilson W."/>
            <person name="Wolfe G."/>
            <person name="Wurch L.L."/>
        </authorList>
    </citation>
    <scope>NUCLEOTIDE SEQUENCE</scope>
</reference>
<evidence type="ECO:0000256" key="1">
    <source>
        <dbReference type="SAM" id="SignalP"/>
    </source>
</evidence>
<keyword evidence="3" id="KW-1185">Reference proteome</keyword>
<dbReference type="PaxDb" id="2903-EOD21290"/>